<sequence length="333" mass="34182">MATRVSFGFIILPALLLASAALAQPAYSGAPGAEVFKKAQQLEAAGNKSAAAAAYQQAYQAYMSVDDSDGMIKALAKKNALAGAAAPAAPSPRPASAARVLAVPRPVAGGTASVQPVAGAVNGGRPVGLFFMTRYWMATRSLEKSTYYFAPNGQVYVDPKGFSASELAALPASSRGSYSVTGKTLAVRWASGQTSSSEVEPQANTFSWDMGIFLAGKPFQSPGQLAGSFEGGNSISTGSGSASAVSSLTFRSDGTYSGGGASSFGGRDAAGAKTYSAGSTSSNSGRWSLSGWLLTLTDAQGRTSRGVAFPVERNDKTGQVMRFYFDGVAYKRL</sequence>
<evidence type="ECO:0000313" key="3">
    <source>
        <dbReference type="Proteomes" id="UP000831390"/>
    </source>
</evidence>
<feature type="chain" id="PRO_5046957827" description="Tetratricopeptide repeat protein" evidence="1">
    <location>
        <begin position="24"/>
        <end position="333"/>
    </location>
</feature>
<evidence type="ECO:0000313" key="2">
    <source>
        <dbReference type="EMBL" id="UOE32698.1"/>
    </source>
</evidence>
<accession>A0ABY4B4J6</accession>
<dbReference type="Proteomes" id="UP000831390">
    <property type="component" value="Chromosome"/>
</dbReference>
<organism evidence="2 3">
    <name type="scientific">Hymenobacter monticola</name>
    <dbReference type="NCBI Taxonomy" id="1705399"/>
    <lineage>
        <taxon>Bacteria</taxon>
        <taxon>Pseudomonadati</taxon>
        <taxon>Bacteroidota</taxon>
        <taxon>Cytophagia</taxon>
        <taxon>Cytophagales</taxon>
        <taxon>Hymenobacteraceae</taxon>
        <taxon>Hymenobacter</taxon>
    </lineage>
</organism>
<evidence type="ECO:0008006" key="4">
    <source>
        <dbReference type="Google" id="ProtNLM"/>
    </source>
</evidence>
<evidence type="ECO:0000256" key="1">
    <source>
        <dbReference type="SAM" id="SignalP"/>
    </source>
</evidence>
<gene>
    <name evidence="2" type="ORF">MTP16_16365</name>
</gene>
<keyword evidence="1" id="KW-0732">Signal</keyword>
<proteinExistence type="predicted"/>
<dbReference type="EMBL" id="CP094534">
    <property type="protein sequence ID" value="UOE32698.1"/>
    <property type="molecule type" value="Genomic_DNA"/>
</dbReference>
<keyword evidence="3" id="KW-1185">Reference proteome</keyword>
<dbReference type="RefSeq" id="WP_243511717.1">
    <property type="nucleotide sequence ID" value="NZ_CP094534.1"/>
</dbReference>
<reference evidence="2 3" key="1">
    <citation type="submission" date="2022-03" db="EMBL/GenBank/DDBJ databases">
        <title>Hymenobactersp. isolated from the air.</title>
        <authorList>
            <person name="Won M."/>
            <person name="Kwon S.-W."/>
        </authorList>
    </citation>
    <scope>NUCLEOTIDE SEQUENCE [LARGE SCALE GENOMIC DNA]</scope>
    <source>
        <strain evidence="2 3">KACC 22596</strain>
    </source>
</reference>
<feature type="signal peptide" evidence="1">
    <location>
        <begin position="1"/>
        <end position="23"/>
    </location>
</feature>
<name>A0ABY4B4J6_9BACT</name>
<protein>
    <recommendedName>
        <fullName evidence="4">Tetratricopeptide repeat protein</fullName>
    </recommendedName>
</protein>